<dbReference type="RefSeq" id="WP_245124854.1">
    <property type="nucleotide sequence ID" value="NZ_CP095061.1"/>
</dbReference>
<sequence length="52" mass="5825">MHLPLEDAKLVLAGNLLRLISQVRPEPAQPPRIAVATEVANEWRDPWLLAKS</sequence>
<dbReference type="Proteomes" id="UP000830401">
    <property type="component" value="Chromosome"/>
</dbReference>
<evidence type="ECO:0000313" key="1">
    <source>
        <dbReference type="EMBL" id="UOQ68154.1"/>
    </source>
</evidence>
<evidence type="ECO:0008006" key="3">
    <source>
        <dbReference type="Google" id="ProtNLM"/>
    </source>
</evidence>
<accession>A0ABY4GCP1</accession>
<reference evidence="1" key="1">
    <citation type="submission" date="2022-04" db="EMBL/GenBank/DDBJ databases">
        <title>Hymenobacter sp. isolated from the air.</title>
        <authorList>
            <person name="Won M."/>
            <person name="Lee C.-M."/>
            <person name="Woen H.-Y."/>
            <person name="Kwon S.-W."/>
        </authorList>
    </citation>
    <scope>NUCLEOTIDE SEQUENCE</scope>
    <source>
        <strain evidence="1">5420S-77</strain>
    </source>
</reference>
<proteinExistence type="predicted"/>
<evidence type="ECO:0000313" key="2">
    <source>
        <dbReference type="Proteomes" id="UP000830401"/>
    </source>
</evidence>
<keyword evidence="2" id="KW-1185">Reference proteome</keyword>
<organism evidence="1 2">
    <name type="scientific">Hymenobacter volaticus</name>
    <dbReference type="NCBI Taxonomy" id="2932254"/>
    <lineage>
        <taxon>Bacteria</taxon>
        <taxon>Pseudomonadati</taxon>
        <taxon>Bacteroidota</taxon>
        <taxon>Cytophagia</taxon>
        <taxon>Cytophagales</taxon>
        <taxon>Hymenobacteraceae</taxon>
        <taxon>Hymenobacter</taxon>
    </lineage>
</organism>
<gene>
    <name evidence="1" type="ORF">MUN86_10050</name>
</gene>
<dbReference type="EMBL" id="CP095061">
    <property type="protein sequence ID" value="UOQ68154.1"/>
    <property type="molecule type" value="Genomic_DNA"/>
</dbReference>
<protein>
    <recommendedName>
        <fullName evidence="3">Amidohydrolase</fullName>
    </recommendedName>
</protein>
<name>A0ABY4GCP1_9BACT</name>